<reference evidence="2 3" key="2">
    <citation type="journal article" date="2019" name="G3 (Bethesda)">
        <title>Hybrid Assembly of the Genome of the Entomopathogenic Nematode Steinernema carpocapsae Identifies the X-Chromosome.</title>
        <authorList>
            <person name="Serra L."/>
            <person name="Macchietto M."/>
            <person name="Macias-Munoz A."/>
            <person name="McGill C.J."/>
            <person name="Rodriguez I.M."/>
            <person name="Rodriguez B."/>
            <person name="Murad R."/>
            <person name="Mortazavi A."/>
        </authorList>
    </citation>
    <scope>NUCLEOTIDE SEQUENCE [LARGE SCALE GENOMIC DNA]</scope>
    <source>
        <strain evidence="2 3">ALL</strain>
    </source>
</reference>
<sequence length="120" mass="13771">MIAWTLLFVVAPMVAASTRGYCNLYNPRKCSPSDYYKYNTHFKLQPWTSYGYEPVASETSYGLNAQLSTSYGYDDSVKYEKKNWGGINNGKKCFPPRHPMCRGLLDEEIQCIHNSVNYCL</sequence>
<dbReference type="EMBL" id="AZBU02000014">
    <property type="protein sequence ID" value="TKR57944.1"/>
    <property type="molecule type" value="Genomic_DNA"/>
</dbReference>
<keyword evidence="3" id="KW-1185">Reference proteome</keyword>
<organism evidence="2 3">
    <name type="scientific">Steinernema carpocapsae</name>
    <name type="common">Entomopathogenic nematode</name>
    <dbReference type="NCBI Taxonomy" id="34508"/>
    <lineage>
        <taxon>Eukaryota</taxon>
        <taxon>Metazoa</taxon>
        <taxon>Ecdysozoa</taxon>
        <taxon>Nematoda</taxon>
        <taxon>Chromadorea</taxon>
        <taxon>Rhabditida</taxon>
        <taxon>Tylenchina</taxon>
        <taxon>Panagrolaimomorpha</taxon>
        <taxon>Strongyloidoidea</taxon>
        <taxon>Steinernematidae</taxon>
        <taxon>Steinernema</taxon>
    </lineage>
</organism>
<reference evidence="2 3" key="1">
    <citation type="journal article" date="2015" name="Genome Biol.">
        <title>Comparative genomics of Steinernema reveals deeply conserved gene regulatory networks.</title>
        <authorList>
            <person name="Dillman A.R."/>
            <person name="Macchietto M."/>
            <person name="Porter C.F."/>
            <person name="Rogers A."/>
            <person name="Williams B."/>
            <person name="Antoshechkin I."/>
            <person name="Lee M.M."/>
            <person name="Goodwin Z."/>
            <person name="Lu X."/>
            <person name="Lewis E.E."/>
            <person name="Goodrich-Blair H."/>
            <person name="Stock S.P."/>
            <person name="Adams B.J."/>
            <person name="Sternberg P.W."/>
            <person name="Mortazavi A."/>
        </authorList>
    </citation>
    <scope>NUCLEOTIDE SEQUENCE [LARGE SCALE GENOMIC DNA]</scope>
    <source>
        <strain evidence="2 3">ALL</strain>
    </source>
</reference>
<proteinExistence type="predicted"/>
<accession>A0A4U5LPU8</accession>
<protein>
    <recommendedName>
        <fullName evidence="4">Secreted protein</fullName>
    </recommendedName>
</protein>
<evidence type="ECO:0008006" key="4">
    <source>
        <dbReference type="Google" id="ProtNLM"/>
    </source>
</evidence>
<gene>
    <name evidence="2" type="ORF">L596_030582</name>
</gene>
<dbReference type="AlphaFoldDB" id="A0A4U5LPU8"/>
<feature type="signal peptide" evidence="1">
    <location>
        <begin position="1"/>
        <end position="16"/>
    </location>
</feature>
<dbReference type="Proteomes" id="UP000298663">
    <property type="component" value="Unassembled WGS sequence"/>
</dbReference>
<feature type="chain" id="PRO_5020648618" description="Secreted protein" evidence="1">
    <location>
        <begin position="17"/>
        <end position="120"/>
    </location>
</feature>
<evidence type="ECO:0000313" key="3">
    <source>
        <dbReference type="Proteomes" id="UP000298663"/>
    </source>
</evidence>
<keyword evidence="1" id="KW-0732">Signal</keyword>
<evidence type="ECO:0000313" key="2">
    <source>
        <dbReference type="EMBL" id="TKR57944.1"/>
    </source>
</evidence>
<name>A0A4U5LPU8_STECR</name>
<evidence type="ECO:0000256" key="1">
    <source>
        <dbReference type="SAM" id="SignalP"/>
    </source>
</evidence>
<comment type="caution">
    <text evidence="2">The sequence shown here is derived from an EMBL/GenBank/DDBJ whole genome shotgun (WGS) entry which is preliminary data.</text>
</comment>